<keyword evidence="1" id="KW-0808">Transferase</keyword>
<organism evidence="1 2">
    <name type="scientific">Rugamonas apoptosis</name>
    <dbReference type="NCBI Taxonomy" id="2758570"/>
    <lineage>
        <taxon>Bacteria</taxon>
        <taxon>Pseudomonadati</taxon>
        <taxon>Pseudomonadota</taxon>
        <taxon>Betaproteobacteria</taxon>
        <taxon>Burkholderiales</taxon>
        <taxon>Oxalobacteraceae</taxon>
        <taxon>Telluria group</taxon>
        <taxon>Rugamonas</taxon>
    </lineage>
</organism>
<evidence type="ECO:0000313" key="1">
    <source>
        <dbReference type="EMBL" id="MBA5688931.1"/>
    </source>
</evidence>
<keyword evidence="2" id="KW-1185">Reference proteome</keyword>
<proteinExistence type="predicted"/>
<protein>
    <submittedName>
        <fullName evidence="1">Sulfatase-like hydrolase/transferase</fullName>
    </submittedName>
</protein>
<dbReference type="SUPFAM" id="SSF53649">
    <property type="entry name" value="Alkaline phosphatase-like"/>
    <property type="match status" value="1"/>
</dbReference>
<comment type="caution">
    <text evidence="1">The sequence shown here is derived from an EMBL/GenBank/DDBJ whole genome shotgun (WGS) entry which is preliminary data.</text>
</comment>
<accession>A0A7W2FC02</accession>
<sequence length="37" mass="4192">MDRQGVRLSNFHVGASCSPTRAMLLTERSRENYPVVI</sequence>
<evidence type="ECO:0000313" key="2">
    <source>
        <dbReference type="Proteomes" id="UP000573499"/>
    </source>
</evidence>
<dbReference type="GO" id="GO:0016787">
    <property type="term" value="F:hydrolase activity"/>
    <property type="evidence" value="ECO:0007669"/>
    <property type="project" value="UniProtKB-KW"/>
</dbReference>
<name>A0A7W2FC02_9BURK</name>
<dbReference type="Gene3D" id="3.40.720.10">
    <property type="entry name" value="Alkaline Phosphatase, subunit A"/>
    <property type="match status" value="1"/>
</dbReference>
<gene>
    <name evidence="1" type="ORF">H3H39_17960</name>
</gene>
<keyword evidence="1" id="KW-0378">Hydrolase</keyword>
<dbReference type="EMBL" id="JACEZU010000008">
    <property type="protein sequence ID" value="MBA5688931.1"/>
    <property type="molecule type" value="Genomic_DNA"/>
</dbReference>
<reference evidence="1 2" key="1">
    <citation type="submission" date="2020-07" db="EMBL/GenBank/DDBJ databases">
        <title>Novel species isolated from subtropical streams in China.</title>
        <authorList>
            <person name="Lu H."/>
        </authorList>
    </citation>
    <scope>NUCLEOTIDE SEQUENCE [LARGE SCALE GENOMIC DNA]</scope>
    <source>
        <strain evidence="1 2">LX47W</strain>
    </source>
</reference>
<dbReference type="GO" id="GO:0016740">
    <property type="term" value="F:transferase activity"/>
    <property type="evidence" value="ECO:0007669"/>
    <property type="project" value="UniProtKB-KW"/>
</dbReference>
<dbReference type="Proteomes" id="UP000573499">
    <property type="component" value="Unassembled WGS sequence"/>
</dbReference>
<dbReference type="InterPro" id="IPR017850">
    <property type="entry name" value="Alkaline_phosphatase_core_sf"/>
</dbReference>
<dbReference type="AlphaFoldDB" id="A0A7W2FC02"/>